<dbReference type="Proteomes" id="UP001187425">
    <property type="component" value="Unassembled WGS sequence"/>
</dbReference>
<dbReference type="SUPFAM" id="SSF47413">
    <property type="entry name" value="lambda repressor-like DNA-binding domains"/>
    <property type="match status" value="1"/>
</dbReference>
<feature type="domain" description="HTH cro/C1-type" evidence="1">
    <location>
        <begin position="10"/>
        <end position="64"/>
    </location>
</feature>
<dbReference type="GO" id="GO:0003677">
    <property type="term" value="F:DNA binding"/>
    <property type="evidence" value="ECO:0007669"/>
    <property type="project" value="InterPro"/>
</dbReference>
<dbReference type="NCBIfam" id="NF010465">
    <property type="entry name" value="PRK13890.1"/>
    <property type="match status" value="1"/>
</dbReference>
<sequence length="122" mass="13696">MYNHILFTNILRILDERGMTKNELSKRADVSISFLSDLTNGKANPSLKVMEAIADALETPLPLLLESTDLDRETLAALTPGQTFPSSLPPGYERVSVVLPSQKAYIVKRWGEDIRQKLRKKV</sequence>
<gene>
    <name evidence="2" type="ORF">R4K57_10840</name>
</gene>
<reference evidence="2 3" key="1">
    <citation type="submission" date="2023-10" db="EMBL/GenBank/DDBJ databases">
        <title>A new tool for lettuce pathogen research.</title>
        <authorList>
            <person name="Horton K.N."/>
            <person name="Cseke L.J."/>
            <person name="Badiwe M."/>
            <person name="Tesfaye D."/>
            <person name="Klein A."/>
            <person name="Su J."/>
            <person name="Potnis N."/>
            <person name="Gassmann W."/>
        </authorList>
    </citation>
    <scope>NUCLEOTIDE SEQUENCE [LARGE SCALE GENOMIC DNA]</scope>
    <source>
        <strain evidence="2 3">JSKH1901</strain>
    </source>
</reference>
<comment type="caution">
    <text evidence="2">The sequence shown here is derived from an EMBL/GenBank/DDBJ whole genome shotgun (WGS) entry which is preliminary data.</text>
</comment>
<evidence type="ECO:0000259" key="1">
    <source>
        <dbReference type="PROSITE" id="PS50943"/>
    </source>
</evidence>
<dbReference type="RefSeq" id="WP_205395085.1">
    <property type="nucleotide sequence ID" value="NZ_JAWMQI010000035.1"/>
</dbReference>
<dbReference type="CDD" id="cd00093">
    <property type="entry name" value="HTH_XRE"/>
    <property type="match status" value="1"/>
</dbReference>
<dbReference type="InterPro" id="IPR001387">
    <property type="entry name" value="Cro/C1-type_HTH"/>
</dbReference>
<dbReference type="SMART" id="SM00530">
    <property type="entry name" value="HTH_XRE"/>
    <property type="match status" value="1"/>
</dbReference>
<dbReference type="InterPro" id="IPR010982">
    <property type="entry name" value="Lambda_DNA-bd_dom_sf"/>
</dbReference>
<organism evidence="2 3">
    <name type="scientific">Xanthomonas hortorum pv. vitians</name>
    <dbReference type="NCBI Taxonomy" id="83224"/>
    <lineage>
        <taxon>Bacteria</taxon>
        <taxon>Pseudomonadati</taxon>
        <taxon>Pseudomonadota</taxon>
        <taxon>Gammaproteobacteria</taxon>
        <taxon>Lysobacterales</taxon>
        <taxon>Lysobacteraceae</taxon>
        <taxon>Xanthomonas</taxon>
    </lineage>
</organism>
<evidence type="ECO:0000313" key="2">
    <source>
        <dbReference type="EMBL" id="MDV7248896.1"/>
    </source>
</evidence>
<dbReference type="Pfam" id="PF01381">
    <property type="entry name" value="HTH_3"/>
    <property type="match status" value="1"/>
</dbReference>
<accession>A0AAW8ZRC1</accession>
<dbReference type="Gene3D" id="1.10.260.40">
    <property type="entry name" value="lambda repressor-like DNA-binding domains"/>
    <property type="match status" value="1"/>
</dbReference>
<evidence type="ECO:0000313" key="3">
    <source>
        <dbReference type="Proteomes" id="UP001187425"/>
    </source>
</evidence>
<protein>
    <submittedName>
        <fullName evidence="2">Transcriptional regulator</fullName>
    </submittedName>
</protein>
<dbReference type="AlphaFoldDB" id="A0AAW8ZRC1"/>
<proteinExistence type="predicted"/>
<name>A0AAW8ZRC1_9XANT</name>
<dbReference type="EMBL" id="JAWMQI010000035">
    <property type="protein sequence ID" value="MDV7248896.1"/>
    <property type="molecule type" value="Genomic_DNA"/>
</dbReference>
<dbReference type="PROSITE" id="PS50943">
    <property type="entry name" value="HTH_CROC1"/>
    <property type="match status" value="1"/>
</dbReference>